<dbReference type="GO" id="GO:0043565">
    <property type="term" value="F:sequence-specific DNA binding"/>
    <property type="evidence" value="ECO:0007669"/>
    <property type="project" value="InterPro"/>
</dbReference>
<dbReference type="Gene3D" id="3.40.50.880">
    <property type="match status" value="1"/>
</dbReference>
<dbReference type="SUPFAM" id="SSF46689">
    <property type="entry name" value="Homeodomain-like"/>
    <property type="match status" value="2"/>
</dbReference>
<feature type="domain" description="HTH araC/xylS-type" evidence="3">
    <location>
        <begin position="234"/>
        <end position="332"/>
    </location>
</feature>
<protein>
    <submittedName>
        <fullName evidence="5">Amidotransferase family protein</fullName>
    </submittedName>
    <submittedName>
        <fullName evidence="4">Helix-turn-helix domain-containing protein</fullName>
    </submittedName>
</protein>
<comment type="caution">
    <text evidence="5">The sequence shown here is derived from an EMBL/GenBank/DDBJ whole genome shotgun (WGS) entry which is preliminary data.</text>
</comment>
<dbReference type="Pfam" id="PF01965">
    <property type="entry name" value="DJ-1_PfpI"/>
    <property type="match status" value="1"/>
</dbReference>
<keyword evidence="1" id="KW-0805">Transcription regulation</keyword>
<dbReference type="InterPro" id="IPR029062">
    <property type="entry name" value="Class_I_gatase-like"/>
</dbReference>
<dbReference type="InterPro" id="IPR018060">
    <property type="entry name" value="HTH_AraC"/>
</dbReference>
<dbReference type="EMBL" id="PKQI01000002">
    <property type="protein sequence ID" value="NNV20734.1"/>
    <property type="molecule type" value="Genomic_DNA"/>
</dbReference>
<dbReference type="PANTHER" id="PTHR43130:SF3">
    <property type="entry name" value="HTH-TYPE TRANSCRIPTIONAL REGULATOR RV1931C"/>
    <property type="match status" value="1"/>
</dbReference>
<dbReference type="InterPro" id="IPR009057">
    <property type="entry name" value="Homeodomain-like_sf"/>
</dbReference>
<evidence type="ECO:0000259" key="3">
    <source>
        <dbReference type="PROSITE" id="PS01124"/>
    </source>
</evidence>
<name>A0A256GEX7_9HYPH</name>
<reference evidence="4 7" key="2">
    <citation type="submission" date="2018-11" db="EMBL/GenBank/DDBJ databases">
        <title>Genome sequencing and analysis.</title>
        <authorList>
            <person name="Huang Y.-T."/>
        </authorList>
    </citation>
    <scope>NUCLEOTIDE SEQUENCE [LARGE SCALE GENOMIC DNA]</scope>
    <source>
        <strain evidence="4 7">SHIN</strain>
    </source>
</reference>
<dbReference type="PROSITE" id="PS01124">
    <property type="entry name" value="HTH_ARAC_FAMILY_2"/>
    <property type="match status" value="1"/>
</dbReference>
<dbReference type="Proteomes" id="UP000526233">
    <property type="component" value="Unassembled WGS sequence"/>
</dbReference>
<dbReference type="Gene3D" id="1.10.10.60">
    <property type="entry name" value="Homeodomain-like"/>
    <property type="match status" value="1"/>
</dbReference>
<dbReference type="EMBL" id="NNRM01000021">
    <property type="protein sequence ID" value="OYR25673.1"/>
    <property type="molecule type" value="Genomic_DNA"/>
</dbReference>
<keyword evidence="5" id="KW-0808">Transferase</keyword>
<dbReference type="GO" id="GO:0003700">
    <property type="term" value="F:DNA-binding transcription factor activity"/>
    <property type="evidence" value="ECO:0007669"/>
    <property type="project" value="InterPro"/>
</dbReference>
<proteinExistence type="predicted"/>
<dbReference type="SUPFAM" id="SSF52317">
    <property type="entry name" value="Class I glutamine amidotransferase-like"/>
    <property type="match status" value="1"/>
</dbReference>
<accession>A0A256GEX7</accession>
<dbReference type="STRING" id="419475.A8A54_02930"/>
<evidence type="ECO:0000313" key="7">
    <source>
        <dbReference type="Proteomes" id="UP000526233"/>
    </source>
</evidence>
<keyword evidence="6" id="KW-1185">Reference proteome</keyword>
<evidence type="ECO:0000256" key="2">
    <source>
        <dbReference type="ARBA" id="ARBA00023163"/>
    </source>
</evidence>
<dbReference type="Proteomes" id="UP000216188">
    <property type="component" value="Unassembled WGS sequence"/>
</dbReference>
<reference evidence="5 6" key="1">
    <citation type="submission" date="2017-07" db="EMBL/GenBank/DDBJ databases">
        <title>Phylogenetic study on the rhizospheric bacterium Ochrobactrum sp. A44.</title>
        <authorList>
            <person name="Krzyzanowska D.M."/>
            <person name="Ossowicki A."/>
            <person name="Rajewska M."/>
            <person name="Maciag T."/>
            <person name="Kaczynski Z."/>
            <person name="Czerwicka M."/>
            <person name="Jafra S."/>
        </authorList>
    </citation>
    <scope>NUCLEOTIDE SEQUENCE [LARGE SCALE GENOMIC DNA]</scope>
    <source>
        <strain evidence="5 6">CCUG 30717</strain>
    </source>
</reference>
<dbReference type="InterPro" id="IPR002818">
    <property type="entry name" value="DJ-1/PfpI"/>
</dbReference>
<dbReference type="RefSeq" id="WP_007874301.1">
    <property type="nucleotide sequence ID" value="NZ_CAXURC020000001.1"/>
</dbReference>
<organism evidence="5 6">
    <name type="scientific">Brucella pseudogrignonensis</name>
    <dbReference type="NCBI Taxonomy" id="419475"/>
    <lineage>
        <taxon>Bacteria</taxon>
        <taxon>Pseudomonadati</taxon>
        <taxon>Pseudomonadota</taxon>
        <taxon>Alphaproteobacteria</taxon>
        <taxon>Hyphomicrobiales</taxon>
        <taxon>Brucellaceae</taxon>
        <taxon>Brucella/Ochrobactrum group</taxon>
        <taxon>Brucella</taxon>
    </lineage>
</organism>
<evidence type="ECO:0000313" key="4">
    <source>
        <dbReference type="EMBL" id="NNV20734.1"/>
    </source>
</evidence>
<dbReference type="GO" id="GO:0016740">
    <property type="term" value="F:transferase activity"/>
    <property type="evidence" value="ECO:0007669"/>
    <property type="project" value="UniProtKB-KW"/>
</dbReference>
<gene>
    <name evidence="5" type="ORF">CEV34_2531</name>
    <name evidence="4" type="ORF">EHE22_09890</name>
</gene>
<dbReference type="PANTHER" id="PTHR43130">
    <property type="entry name" value="ARAC-FAMILY TRANSCRIPTIONAL REGULATOR"/>
    <property type="match status" value="1"/>
</dbReference>
<dbReference type="InterPro" id="IPR052158">
    <property type="entry name" value="INH-QAR"/>
</dbReference>
<dbReference type="AlphaFoldDB" id="A0A256GEX7"/>
<evidence type="ECO:0000313" key="6">
    <source>
        <dbReference type="Proteomes" id="UP000216188"/>
    </source>
</evidence>
<dbReference type="Pfam" id="PF12833">
    <property type="entry name" value="HTH_18"/>
    <property type="match status" value="1"/>
</dbReference>
<evidence type="ECO:0000256" key="1">
    <source>
        <dbReference type="ARBA" id="ARBA00023015"/>
    </source>
</evidence>
<keyword evidence="2" id="KW-0804">Transcription</keyword>
<evidence type="ECO:0000313" key="5">
    <source>
        <dbReference type="EMBL" id="OYR25673.1"/>
    </source>
</evidence>
<sequence length="339" mass="37400">MNQTVDSHKTVRVFVVVPPRTLLLDVAGPMEVLRKANLEQNRVQFEVTFIGPSETTLSSIGLTLANIEPLPDHLPDDALVVISGSADIPLGTAVVNRDEDAALETQIVSWMRRRIRPGIKLVSICSGALLAARAGLLEGYDCTTHHMAIDELHRLAPTAHVLQNRLFVEDRDRLTSAGITAGIDLMLHILAEMAGHALALSVARYLVVYLRRSGGDPQLSPWLEGRNHMHPVVHRAQDAVAANPAENWSVEKLADVSGASPRNLSRLFNEHAGMSVIDYANRLKISLAREMLLNSALDMENIAERAGFASARQFRRVWERIYDTPPSRMRAFATDNSAY</sequence>
<dbReference type="SMART" id="SM00342">
    <property type="entry name" value="HTH_ARAC"/>
    <property type="match status" value="1"/>
</dbReference>